<protein>
    <submittedName>
        <fullName evidence="1">Uncharacterized protein</fullName>
    </submittedName>
</protein>
<gene>
    <name evidence="1" type="ORF">PoB_007195800</name>
</gene>
<dbReference type="Proteomes" id="UP000735302">
    <property type="component" value="Unassembled WGS sequence"/>
</dbReference>
<comment type="caution">
    <text evidence="1">The sequence shown here is derived from an EMBL/GenBank/DDBJ whole genome shotgun (WGS) entry which is preliminary data.</text>
</comment>
<evidence type="ECO:0000313" key="2">
    <source>
        <dbReference type="Proteomes" id="UP000735302"/>
    </source>
</evidence>
<reference evidence="1 2" key="1">
    <citation type="journal article" date="2021" name="Elife">
        <title>Chloroplast acquisition without the gene transfer in kleptoplastic sea slugs, Plakobranchus ocellatus.</title>
        <authorList>
            <person name="Maeda T."/>
            <person name="Takahashi S."/>
            <person name="Yoshida T."/>
            <person name="Shimamura S."/>
            <person name="Takaki Y."/>
            <person name="Nagai Y."/>
            <person name="Toyoda A."/>
            <person name="Suzuki Y."/>
            <person name="Arimoto A."/>
            <person name="Ishii H."/>
            <person name="Satoh N."/>
            <person name="Nishiyama T."/>
            <person name="Hasebe M."/>
            <person name="Maruyama T."/>
            <person name="Minagawa J."/>
            <person name="Obokata J."/>
            <person name="Shigenobu S."/>
        </authorList>
    </citation>
    <scope>NUCLEOTIDE SEQUENCE [LARGE SCALE GENOMIC DNA]</scope>
</reference>
<sequence length="117" mass="13180">MAPSFPLSNRTTDVRPGCKTQKIAPTLRQDRSRCRLSVCPHHTRPVCCYANYQAKHWPTQEAAAHVSNNRCFEILSFFGASAHQVGYLSKRRSYPLCFTAWSYVSGSVDKGKRDGIT</sequence>
<keyword evidence="2" id="KW-1185">Reference proteome</keyword>
<organism evidence="1 2">
    <name type="scientific">Plakobranchus ocellatus</name>
    <dbReference type="NCBI Taxonomy" id="259542"/>
    <lineage>
        <taxon>Eukaryota</taxon>
        <taxon>Metazoa</taxon>
        <taxon>Spiralia</taxon>
        <taxon>Lophotrochozoa</taxon>
        <taxon>Mollusca</taxon>
        <taxon>Gastropoda</taxon>
        <taxon>Heterobranchia</taxon>
        <taxon>Euthyneura</taxon>
        <taxon>Panpulmonata</taxon>
        <taxon>Sacoglossa</taxon>
        <taxon>Placobranchoidea</taxon>
        <taxon>Plakobranchidae</taxon>
        <taxon>Plakobranchus</taxon>
    </lineage>
</organism>
<accession>A0AAV4DMA6</accession>
<dbReference type="AlphaFoldDB" id="A0AAV4DMA6"/>
<evidence type="ECO:0000313" key="1">
    <source>
        <dbReference type="EMBL" id="GFO45453.1"/>
    </source>
</evidence>
<name>A0AAV4DMA6_9GAST</name>
<proteinExistence type="predicted"/>
<dbReference type="EMBL" id="BLXT01008059">
    <property type="protein sequence ID" value="GFO45453.1"/>
    <property type="molecule type" value="Genomic_DNA"/>
</dbReference>